<name>A0ABT9YPM4_9BACI</name>
<keyword evidence="5" id="KW-1185">Reference proteome</keyword>
<comment type="caution">
    <text evidence="4">The sequence shown here is derived from an EMBL/GenBank/DDBJ whole genome shotgun (WGS) entry which is preliminary data.</text>
</comment>
<keyword evidence="4" id="KW-0378">Hydrolase</keyword>
<proteinExistence type="inferred from homology"/>
<protein>
    <submittedName>
        <fullName evidence="4">Endonuclease</fullName>
    </submittedName>
</protein>
<dbReference type="CDD" id="cd10456">
    <property type="entry name" value="GIY-YIG_UPF0213"/>
    <property type="match status" value="1"/>
</dbReference>
<feature type="region of interest" description="Disordered" evidence="2">
    <location>
        <begin position="73"/>
        <end position="96"/>
    </location>
</feature>
<dbReference type="Pfam" id="PF01541">
    <property type="entry name" value="GIY-YIG"/>
    <property type="match status" value="1"/>
</dbReference>
<evidence type="ECO:0000313" key="5">
    <source>
        <dbReference type="Proteomes" id="UP001225034"/>
    </source>
</evidence>
<dbReference type="RefSeq" id="WP_306985810.1">
    <property type="nucleotide sequence ID" value="NZ_JAUSUA010000009.1"/>
</dbReference>
<keyword evidence="4" id="KW-0540">Nuclease</keyword>
<evidence type="ECO:0000313" key="4">
    <source>
        <dbReference type="EMBL" id="MDQ0209157.1"/>
    </source>
</evidence>
<evidence type="ECO:0000256" key="1">
    <source>
        <dbReference type="ARBA" id="ARBA00007435"/>
    </source>
</evidence>
<dbReference type="PANTHER" id="PTHR34477">
    <property type="entry name" value="UPF0213 PROTEIN YHBQ"/>
    <property type="match status" value="1"/>
</dbReference>
<dbReference type="SUPFAM" id="SSF82771">
    <property type="entry name" value="GIY-YIG endonuclease"/>
    <property type="match status" value="1"/>
</dbReference>
<dbReference type="InterPro" id="IPR000305">
    <property type="entry name" value="GIY-YIG_endonuc"/>
</dbReference>
<feature type="compositionally biased region" description="Basic and acidic residues" evidence="2">
    <location>
        <begin position="75"/>
        <end position="86"/>
    </location>
</feature>
<organism evidence="4 5">
    <name type="scientific">Alkalicoccobacillus murimartini</name>
    <dbReference type="NCBI Taxonomy" id="171685"/>
    <lineage>
        <taxon>Bacteria</taxon>
        <taxon>Bacillati</taxon>
        <taxon>Bacillota</taxon>
        <taxon>Bacilli</taxon>
        <taxon>Bacillales</taxon>
        <taxon>Bacillaceae</taxon>
        <taxon>Alkalicoccobacillus</taxon>
    </lineage>
</organism>
<dbReference type="EMBL" id="JAUSUA010000009">
    <property type="protein sequence ID" value="MDQ0209157.1"/>
    <property type="molecule type" value="Genomic_DNA"/>
</dbReference>
<sequence length="96" mass="11508">MTEIHYVYIIQCRDHTWYTGYTNNLTKRLEMHTEGKGAKYTRGRGPFQLIWHEEFTNKTEAMQLEYALKRRSRSKKEEYVRERKGMADATANQLSD</sequence>
<keyword evidence="4" id="KW-0255">Endonuclease</keyword>
<dbReference type="InterPro" id="IPR035901">
    <property type="entry name" value="GIY-YIG_endonuc_sf"/>
</dbReference>
<comment type="similarity">
    <text evidence="1">Belongs to the UPF0213 family.</text>
</comment>
<reference evidence="4 5" key="1">
    <citation type="submission" date="2023-07" db="EMBL/GenBank/DDBJ databases">
        <title>Genomic Encyclopedia of Type Strains, Phase IV (KMG-IV): sequencing the most valuable type-strain genomes for metagenomic binning, comparative biology and taxonomic classification.</title>
        <authorList>
            <person name="Goeker M."/>
        </authorList>
    </citation>
    <scope>NUCLEOTIDE SEQUENCE [LARGE SCALE GENOMIC DNA]</scope>
    <source>
        <strain evidence="4 5">DSM 19154</strain>
    </source>
</reference>
<dbReference type="PANTHER" id="PTHR34477:SF1">
    <property type="entry name" value="UPF0213 PROTEIN YHBQ"/>
    <property type="match status" value="1"/>
</dbReference>
<dbReference type="GO" id="GO:0004519">
    <property type="term" value="F:endonuclease activity"/>
    <property type="evidence" value="ECO:0007669"/>
    <property type="project" value="UniProtKB-KW"/>
</dbReference>
<evidence type="ECO:0000256" key="2">
    <source>
        <dbReference type="SAM" id="MobiDB-lite"/>
    </source>
</evidence>
<feature type="domain" description="GIY-YIG" evidence="3">
    <location>
        <begin position="3"/>
        <end position="78"/>
    </location>
</feature>
<dbReference type="Gene3D" id="3.40.1440.10">
    <property type="entry name" value="GIY-YIG endonuclease"/>
    <property type="match status" value="1"/>
</dbReference>
<dbReference type="InterPro" id="IPR050190">
    <property type="entry name" value="UPF0213_domain"/>
</dbReference>
<accession>A0ABT9YPM4</accession>
<gene>
    <name evidence="4" type="ORF">J2S05_003997</name>
</gene>
<evidence type="ECO:0000259" key="3">
    <source>
        <dbReference type="PROSITE" id="PS50164"/>
    </source>
</evidence>
<dbReference type="Proteomes" id="UP001225034">
    <property type="component" value="Unassembled WGS sequence"/>
</dbReference>
<dbReference type="PROSITE" id="PS50164">
    <property type="entry name" value="GIY_YIG"/>
    <property type="match status" value="1"/>
</dbReference>